<evidence type="ECO:0000313" key="2">
    <source>
        <dbReference type="Proteomes" id="UP001195483"/>
    </source>
</evidence>
<reference evidence="1" key="3">
    <citation type="submission" date="2023-05" db="EMBL/GenBank/DDBJ databases">
        <authorList>
            <person name="Smith C.H."/>
        </authorList>
    </citation>
    <scope>NUCLEOTIDE SEQUENCE</scope>
    <source>
        <strain evidence="1">CHS0354</strain>
        <tissue evidence="1">Mantle</tissue>
    </source>
</reference>
<name>A0AAE0VI65_9BIVA</name>
<protein>
    <submittedName>
        <fullName evidence="1">Uncharacterized protein</fullName>
    </submittedName>
</protein>
<keyword evidence="2" id="KW-1185">Reference proteome</keyword>
<dbReference type="EMBL" id="JAEAOA010001506">
    <property type="protein sequence ID" value="KAK3578536.1"/>
    <property type="molecule type" value="Genomic_DNA"/>
</dbReference>
<dbReference type="AlphaFoldDB" id="A0AAE0VI65"/>
<sequence>MGSHRVIRVEIKPEMMVVAVTPQEETLKRSCFELNPAINTKITCGHSKIDILEILLAPPPACHRIADPRVLVYVKQNYIWKMNKVVSATVVWYEKEIFNWIRFKCSMVFEVDKLDIEKGNISIVCVTTYPGDIRRHQFLALQQLREDIRRIQFLALKQLREDIRRIKLLALQQLREGIRRIKTEQNRKLARCETIAV</sequence>
<gene>
    <name evidence="1" type="ORF">CHS0354_025246</name>
</gene>
<reference evidence="1" key="1">
    <citation type="journal article" date="2021" name="Genome Biol. Evol.">
        <title>A High-Quality Reference Genome for a Parasitic Bivalve with Doubly Uniparental Inheritance (Bivalvia: Unionida).</title>
        <authorList>
            <person name="Smith C.H."/>
        </authorList>
    </citation>
    <scope>NUCLEOTIDE SEQUENCE</scope>
    <source>
        <strain evidence="1">CHS0354</strain>
    </source>
</reference>
<evidence type="ECO:0000313" key="1">
    <source>
        <dbReference type="EMBL" id="KAK3578536.1"/>
    </source>
</evidence>
<accession>A0AAE0VI65</accession>
<organism evidence="1 2">
    <name type="scientific">Potamilus streckersoni</name>
    <dbReference type="NCBI Taxonomy" id="2493646"/>
    <lineage>
        <taxon>Eukaryota</taxon>
        <taxon>Metazoa</taxon>
        <taxon>Spiralia</taxon>
        <taxon>Lophotrochozoa</taxon>
        <taxon>Mollusca</taxon>
        <taxon>Bivalvia</taxon>
        <taxon>Autobranchia</taxon>
        <taxon>Heteroconchia</taxon>
        <taxon>Palaeoheterodonta</taxon>
        <taxon>Unionida</taxon>
        <taxon>Unionoidea</taxon>
        <taxon>Unionidae</taxon>
        <taxon>Ambleminae</taxon>
        <taxon>Lampsilini</taxon>
        <taxon>Potamilus</taxon>
    </lineage>
</organism>
<comment type="caution">
    <text evidence="1">The sequence shown here is derived from an EMBL/GenBank/DDBJ whole genome shotgun (WGS) entry which is preliminary data.</text>
</comment>
<reference evidence="1" key="2">
    <citation type="journal article" date="2021" name="Genome Biol. Evol.">
        <title>Developing a high-quality reference genome for a parasitic bivalve with doubly uniparental inheritance (Bivalvia: Unionida).</title>
        <authorList>
            <person name="Smith C.H."/>
        </authorList>
    </citation>
    <scope>NUCLEOTIDE SEQUENCE</scope>
    <source>
        <strain evidence="1">CHS0354</strain>
        <tissue evidence="1">Mantle</tissue>
    </source>
</reference>
<proteinExistence type="predicted"/>
<dbReference type="Proteomes" id="UP001195483">
    <property type="component" value="Unassembled WGS sequence"/>
</dbReference>